<feature type="transmembrane region" description="Helical" evidence="7">
    <location>
        <begin position="136"/>
        <end position="155"/>
    </location>
</feature>
<feature type="domain" description="EamA" evidence="8">
    <location>
        <begin position="162"/>
        <end position="298"/>
    </location>
</feature>
<comment type="similarity">
    <text evidence="2">Belongs to the EamA transporter family.</text>
</comment>
<keyword evidence="10" id="KW-1185">Reference proteome</keyword>
<keyword evidence="6 7" id="KW-0472">Membrane</keyword>
<evidence type="ECO:0000256" key="5">
    <source>
        <dbReference type="ARBA" id="ARBA00022989"/>
    </source>
</evidence>
<organism evidence="9 10">
    <name type="scientific">Ferrithrix thermotolerans DSM 19514</name>
    <dbReference type="NCBI Taxonomy" id="1121881"/>
    <lineage>
        <taxon>Bacteria</taxon>
        <taxon>Bacillati</taxon>
        <taxon>Actinomycetota</taxon>
        <taxon>Acidimicrobiia</taxon>
        <taxon>Acidimicrobiales</taxon>
        <taxon>Acidimicrobiaceae</taxon>
        <taxon>Ferrithrix</taxon>
    </lineage>
</organism>
<dbReference type="PANTHER" id="PTHR42920">
    <property type="entry name" value="OS03G0707200 PROTEIN-RELATED"/>
    <property type="match status" value="1"/>
</dbReference>
<evidence type="ECO:0000259" key="8">
    <source>
        <dbReference type="Pfam" id="PF00892"/>
    </source>
</evidence>
<feature type="transmembrane region" description="Helical" evidence="7">
    <location>
        <begin position="161"/>
        <end position="179"/>
    </location>
</feature>
<accession>A0A1M4UFM5</accession>
<dbReference type="PANTHER" id="PTHR42920:SF5">
    <property type="entry name" value="EAMA DOMAIN-CONTAINING PROTEIN"/>
    <property type="match status" value="1"/>
</dbReference>
<gene>
    <name evidence="9" type="ORF">SAMN02745225_00945</name>
</gene>
<feature type="transmembrane region" description="Helical" evidence="7">
    <location>
        <begin position="229"/>
        <end position="248"/>
    </location>
</feature>
<dbReference type="STRING" id="1121881.SAMN02745225_00945"/>
<dbReference type="GO" id="GO:0005886">
    <property type="term" value="C:plasma membrane"/>
    <property type="evidence" value="ECO:0007669"/>
    <property type="project" value="UniProtKB-SubCell"/>
</dbReference>
<dbReference type="Pfam" id="PF00892">
    <property type="entry name" value="EamA"/>
    <property type="match status" value="2"/>
</dbReference>
<dbReference type="EMBL" id="FQUL01000010">
    <property type="protein sequence ID" value="SHE55398.1"/>
    <property type="molecule type" value="Genomic_DNA"/>
</dbReference>
<protein>
    <submittedName>
        <fullName evidence="9">EamA-like transporter family protein</fullName>
    </submittedName>
</protein>
<evidence type="ECO:0000256" key="3">
    <source>
        <dbReference type="ARBA" id="ARBA00022475"/>
    </source>
</evidence>
<feature type="transmembrane region" description="Helical" evidence="7">
    <location>
        <begin position="46"/>
        <end position="71"/>
    </location>
</feature>
<reference evidence="10" key="1">
    <citation type="submission" date="2016-11" db="EMBL/GenBank/DDBJ databases">
        <authorList>
            <person name="Varghese N."/>
            <person name="Submissions S."/>
        </authorList>
    </citation>
    <scope>NUCLEOTIDE SEQUENCE [LARGE SCALE GENOMIC DNA]</scope>
    <source>
        <strain evidence="10">DSM 19514</strain>
    </source>
</reference>
<evidence type="ECO:0000256" key="4">
    <source>
        <dbReference type="ARBA" id="ARBA00022692"/>
    </source>
</evidence>
<dbReference type="InterPro" id="IPR000620">
    <property type="entry name" value="EamA_dom"/>
</dbReference>
<keyword evidence="5 7" id="KW-1133">Transmembrane helix</keyword>
<feature type="transmembrane region" description="Helical" evidence="7">
    <location>
        <begin position="191"/>
        <end position="209"/>
    </location>
</feature>
<proteinExistence type="inferred from homology"/>
<feature type="transmembrane region" description="Helical" evidence="7">
    <location>
        <begin position="109"/>
        <end position="129"/>
    </location>
</feature>
<evidence type="ECO:0000256" key="2">
    <source>
        <dbReference type="ARBA" id="ARBA00007362"/>
    </source>
</evidence>
<evidence type="ECO:0000313" key="10">
    <source>
        <dbReference type="Proteomes" id="UP000184295"/>
    </source>
</evidence>
<dbReference type="AlphaFoldDB" id="A0A1M4UFM5"/>
<feature type="transmembrane region" description="Helical" evidence="7">
    <location>
        <begin position="284"/>
        <end position="303"/>
    </location>
</feature>
<evidence type="ECO:0000313" key="9">
    <source>
        <dbReference type="EMBL" id="SHE55398.1"/>
    </source>
</evidence>
<evidence type="ECO:0000256" key="7">
    <source>
        <dbReference type="SAM" id="Phobius"/>
    </source>
</evidence>
<comment type="subcellular location">
    <subcellularLocation>
        <location evidence="1">Cell membrane</location>
        <topology evidence="1">Multi-pass membrane protein</topology>
    </subcellularLocation>
</comment>
<sequence>MTEATHRRKSAIQRYMTSKVAGGVSLSLICAVWGSTFVLNKDALRFVGVFFFLALRFLLATVLLFGYASLVRWNQLKLAIKEPLVYLAGIALFLGYCLQSLGLRVIEPATSGFITGLSVAIVPIAAVVLGARVKPLHIVAALIGVAGLYLLSYPLSSANLGGEFVTLMCAVAFALQIVLTEKLPRELDPISVVAVEVAIVTVFSVIVSFTPLETAPLGRSLVGFDQGEVLLAIFIGGAIATALALVTQTHFQRYMPSTEVAIVYNLEPLFALLFSVLIDHLNPSYFALVGGVLVLASMTTSALA</sequence>
<evidence type="ECO:0000256" key="1">
    <source>
        <dbReference type="ARBA" id="ARBA00004651"/>
    </source>
</evidence>
<name>A0A1M4UFM5_9ACTN</name>
<feature type="domain" description="EamA" evidence="8">
    <location>
        <begin position="25"/>
        <end position="152"/>
    </location>
</feature>
<keyword evidence="4 7" id="KW-0812">Transmembrane</keyword>
<dbReference type="OrthoDB" id="3182968at2"/>
<feature type="transmembrane region" description="Helical" evidence="7">
    <location>
        <begin position="260"/>
        <end position="278"/>
    </location>
</feature>
<evidence type="ECO:0000256" key="6">
    <source>
        <dbReference type="ARBA" id="ARBA00023136"/>
    </source>
</evidence>
<keyword evidence="3" id="KW-1003">Cell membrane</keyword>
<feature type="transmembrane region" description="Helical" evidence="7">
    <location>
        <begin position="20"/>
        <end position="40"/>
    </location>
</feature>
<feature type="transmembrane region" description="Helical" evidence="7">
    <location>
        <begin position="83"/>
        <end position="103"/>
    </location>
</feature>
<dbReference type="SUPFAM" id="SSF103481">
    <property type="entry name" value="Multidrug resistance efflux transporter EmrE"/>
    <property type="match status" value="2"/>
</dbReference>
<dbReference type="InterPro" id="IPR037185">
    <property type="entry name" value="EmrE-like"/>
</dbReference>
<dbReference type="InterPro" id="IPR051258">
    <property type="entry name" value="Diverse_Substrate_Transporter"/>
</dbReference>
<dbReference type="RefSeq" id="WP_084660205.1">
    <property type="nucleotide sequence ID" value="NZ_FQUL01000010.1"/>
</dbReference>
<dbReference type="Proteomes" id="UP000184295">
    <property type="component" value="Unassembled WGS sequence"/>
</dbReference>